<reference evidence="3" key="1">
    <citation type="submission" date="2022-11" db="UniProtKB">
        <authorList>
            <consortium name="WormBaseParasite"/>
        </authorList>
    </citation>
    <scope>IDENTIFICATION</scope>
</reference>
<protein>
    <submittedName>
        <fullName evidence="3">Uncharacterized protein</fullName>
    </submittedName>
</protein>
<evidence type="ECO:0000313" key="3">
    <source>
        <dbReference type="WBParaSite" id="Minc3s00947g19190"/>
    </source>
</evidence>
<organism evidence="2 3">
    <name type="scientific">Meloidogyne incognita</name>
    <name type="common">Southern root-knot nematode worm</name>
    <name type="synonym">Oxyuris incognita</name>
    <dbReference type="NCBI Taxonomy" id="6306"/>
    <lineage>
        <taxon>Eukaryota</taxon>
        <taxon>Metazoa</taxon>
        <taxon>Ecdysozoa</taxon>
        <taxon>Nematoda</taxon>
        <taxon>Chromadorea</taxon>
        <taxon>Rhabditida</taxon>
        <taxon>Tylenchina</taxon>
        <taxon>Tylenchomorpha</taxon>
        <taxon>Tylenchoidea</taxon>
        <taxon>Meloidogynidae</taxon>
        <taxon>Meloidogyninae</taxon>
        <taxon>Meloidogyne</taxon>
        <taxon>Meloidogyne incognita group</taxon>
    </lineage>
</organism>
<feature type="region of interest" description="Disordered" evidence="1">
    <location>
        <begin position="1"/>
        <end position="73"/>
    </location>
</feature>
<accession>A0A914M397</accession>
<proteinExistence type="predicted"/>
<name>A0A914M397_MELIC</name>
<keyword evidence="2" id="KW-1185">Reference proteome</keyword>
<evidence type="ECO:0000313" key="2">
    <source>
        <dbReference type="Proteomes" id="UP000887563"/>
    </source>
</evidence>
<feature type="compositionally biased region" description="Polar residues" evidence="1">
    <location>
        <begin position="30"/>
        <end position="73"/>
    </location>
</feature>
<evidence type="ECO:0000256" key="1">
    <source>
        <dbReference type="SAM" id="MobiDB-lite"/>
    </source>
</evidence>
<sequence length="150" mass="16366">MASTAQASGGAPKTYASVLSQPPKPIKSPGTVQLSNMTSLKFKQPSSRTAPAFQRQTPPLNTSQSNKYSNPQQGRIYTRVQQKAKVICSSLCDNLLFCISILHIRNLGLRKPMLGPLQLLWSSFSRSPSPSSHASNSLSLKRSFSCRCII</sequence>
<dbReference type="WBParaSite" id="Minc3s00947g19190">
    <property type="protein sequence ID" value="Minc3s00947g19190"/>
    <property type="gene ID" value="Minc3s00947g19190"/>
</dbReference>
<dbReference type="AlphaFoldDB" id="A0A914M397"/>
<dbReference type="Proteomes" id="UP000887563">
    <property type="component" value="Unplaced"/>
</dbReference>